<evidence type="ECO:0000313" key="5">
    <source>
        <dbReference type="Proteomes" id="UP000015103"/>
    </source>
</evidence>
<dbReference type="GO" id="GO:0005615">
    <property type="term" value="C:extracellular space"/>
    <property type="evidence" value="ECO:0007669"/>
    <property type="project" value="TreeGrafter"/>
</dbReference>
<feature type="domain" description="CUB" evidence="3">
    <location>
        <begin position="17"/>
        <end position="132"/>
    </location>
</feature>
<dbReference type="Proteomes" id="UP000015103">
    <property type="component" value="Unassembled WGS sequence"/>
</dbReference>
<feature type="domain" description="CUB" evidence="3">
    <location>
        <begin position="315"/>
        <end position="423"/>
    </location>
</feature>
<name>T1HBH1_RHOPR</name>
<evidence type="ECO:0000259" key="3">
    <source>
        <dbReference type="PROSITE" id="PS01180"/>
    </source>
</evidence>
<evidence type="ECO:0000313" key="4">
    <source>
        <dbReference type="EnsemblMetazoa" id="RPRC001383-PA"/>
    </source>
</evidence>
<dbReference type="CDD" id="cd00041">
    <property type="entry name" value="CUB"/>
    <property type="match status" value="3"/>
</dbReference>
<dbReference type="InterPro" id="IPR000859">
    <property type="entry name" value="CUB_dom"/>
</dbReference>
<dbReference type="PANTHER" id="PTHR24255:SF31">
    <property type="entry name" value="CUBILIN-LIKE PROTEIN"/>
    <property type="match status" value="1"/>
</dbReference>
<dbReference type="Gene3D" id="2.60.120.290">
    <property type="entry name" value="Spermadhesin, CUB domain"/>
    <property type="match status" value="3"/>
</dbReference>
<dbReference type="AlphaFoldDB" id="T1HBH1"/>
<dbReference type="STRING" id="13249.T1HBH1"/>
<comment type="caution">
    <text evidence="2">Lacks conserved residue(s) required for the propagation of feature annotation.</text>
</comment>
<accession>T1HBH1</accession>
<dbReference type="InterPro" id="IPR035914">
    <property type="entry name" value="Sperma_CUB_dom_sf"/>
</dbReference>
<proteinExistence type="predicted"/>
<organism evidence="4 5">
    <name type="scientific">Rhodnius prolixus</name>
    <name type="common">Triatomid bug</name>
    <dbReference type="NCBI Taxonomy" id="13249"/>
    <lineage>
        <taxon>Eukaryota</taxon>
        <taxon>Metazoa</taxon>
        <taxon>Ecdysozoa</taxon>
        <taxon>Arthropoda</taxon>
        <taxon>Hexapoda</taxon>
        <taxon>Insecta</taxon>
        <taxon>Pterygota</taxon>
        <taxon>Neoptera</taxon>
        <taxon>Paraneoptera</taxon>
        <taxon>Hemiptera</taxon>
        <taxon>Heteroptera</taxon>
        <taxon>Panheteroptera</taxon>
        <taxon>Cimicomorpha</taxon>
        <taxon>Reduviidae</taxon>
        <taxon>Triatominae</taxon>
        <taxon>Rhodnius</taxon>
    </lineage>
</organism>
<dbReference type="HOGENOM" id="CLU_499058_0_0_1"/>
<evidence type="ECO:0000256" key="1">
    <source>
        <dbReference type="ARBA" id="ARBA00023157"/>
    </source>
</evidence>
<dbReference type="EnsemblMetazoa" id="RPRC001383-RA">
    <property type="protein sequence ID" value="RPRC001383-PA"/>
    <property type="gene ID" value="RPRC001383"/>
</dbReference>
<dbReference type="eggNOG" id="KOG3714">
    <property type="taxonomic scope" value="Eukaryota"/>
</dbReference>
<dbReference type="PROSITE" id="PS01180">
    <property type="entry name" value="CUB"/>
    <property type="match status" value="3"/>
</dbReference>
<dbReference type="InParanoid" id="T1HBH1"/>
<feature type="disulfide bond" evidence="2">
    <location>
        <begin position="74"/>
        <end position="91"/>
    </location>
</feature>
<protein>
    <recommendedName>
        <fullName evidence="3">CUB domain-containing protein</fullName>
    </recommendedName>
</protein>
<keyword evidence="1 2" id="KW-1015">Disulfide bond</keyword>
<keyword evidence="5" id="KW-1185">Reference proteome</keyword>
<dbReference type="SUPFAM" id="SSF49854">
    <property type="entry name" value="Spermadhesin, CUB domain"/>
    <property type="match status" value="4"/>
</dbReference>
<feature type="domain" description="CUB" evidence="3">
    <location>
        <begin position="180"/>
        <end position="310"/>
    </location>
</feature>
<dbReference type="Pfam" id="PF00431">
    <property type="entry name" value="CUB"/>
    <property type="match status" value="2"/>
</dbReference>
<sequence length="546" mass="60920">MCTERMRTESEVRSWECNRTIILTPEEPRATLTSPDFPRTYPDETYCLTVVTAPPSFTILLEFEELVLENEPSCSYDYVEVVGGNTTVKLCGDWSDRLKLLRQTFTGPSISINFLSDYSHHFGGFKARISIEQGWVSLDTFNYDEDCCLSLQWMPSPTSRLPSGLYWSAQHCDMVGGYVCKKNYLGSGLNLNFNRTINGSEGSLTSPQFPQPYMHNLDYWVVIYAPEKTRIVVKMKALELEPQAECLYDYLEVVDPEGVSGGEPIRLCGHYDQKKLEKVQIVSAGNVALVHFHSDYSVSGNGYALDWRAVDVSGCPLHTTTAKQGQLTSPNYPQFLLSRLDCSTTILAPVSRRVWLDVQDYDISSDAELHVVLGGGEGGLKPYSIPDLISDGIYISAGERMQLTLRTGDAPQGKGYSANYRTVGNAREERVVELGNRQFGRILHINYPAPPPLGVDLTQRFIAPVGNIIHLQFNSPQDSNGILEEDSDCLLGQNFIEVIDSYSDSNDTVWRLCPGMLGSQLSVDSYLNTLKVRTVYGDTPSYINST</sequence>
<dbReference type="SMART" id="SM00042">
    <property type="entry name" value="CUB"/>
    <property type="match status" value="3"/>
</dbReference>
<dbReference type="VEuPathDB" id="VectorBase:RPRC001383"/>
<feature type="disulfide bond" evidence="2">
    <location>
        <begin position="315"/>
        <end position="342"/>
    </location>
</feature>
<dbReference type="PANTHER" id="PTHR24255">
    <property type="entry name" value="COMPLEMENT COMPONENT 1, S SUBCOMPONENT-RELATED"/>
    <property type="match status" value="1"/>
</dbReference>
<dbReference type="GO" id="GO:0004252">
    <property type="term" value="F:serine-type endopeptidase activity"/>
    <property type="evidence" value="ECO:0007669"/>
    <property type="project" value="TreeGrafter"/>
</dbReference>
<evidence type="ECO:0000256" key="2">
    <source>
        <dbReference type="PROSITE-ProRule" id="PRU00059"/>
    </source>
</evidence>
<dbReference type="EMBL" id="ACPB03013531">
    <property type="status" value="NOT_ANNOTATED_CDS"/>
    <property type="molecule type" value="Genomic_DNA"/>
</dbReference>
<reference evidence="4" key="1">
    <citation type="submission" date="2015-05" db="UniProtKB">
        <authorList>
            <consortium name="EnsemblMetazoa"/>
        </authorList>
    </citation>
    <scope>IDENTIFICATION</scope>
</reference>